<dbReference type="InterPro" id="IPR013433">
    <property type="entry name" value="PHA_gran_rgn"/>
</dbReference>
<proteinExistence type="predicted"/>
<reference evidence="1" key="1">
    <citation type="journal article" date="2009" name="Environ. Microbiol.">
        <title>Comparative analysis of magnetosome gene clusters in magnetotactic bacteria provides further evidence for horizontal gene transfer.</title>
        <authorList>
            <person name="Jogler C."/>
            <person name="Kube M."/>
            <person name="Schubbe S."/>
            <person name="Ullrich S."/>
            <person name="Teeling H."/>
            <person name="Bazylinski D.A."/>
            <person name="Reinhardt R."/>
            <person name="Schuler D."/>
        </authorList>
    </citation>
    <scope>NUCLEOTIDE SEQUENCE</scope>
    <source>
        <strain evidence="1">Type strain: MV-1</strain>
    </source>
</reference>
<sequence length="106" mass="11618">MECSPLDDLKIEVEHALSREEAALRIERLLATSSQSSDMTLLEDLKYVHQDGRFAFSGKAKGFKISGKLAVLENSVKMVVALPWAAKPFYKTAHAAIQSGLKKALA</sequence>
<protein>
    <recommendedName>
        <fullName evidence="2">Polyhydroxyalkanoic acid system protein</fullName>
    </recommendedName>
</protein>
<gene>
    <name evidence="1" type="ORF">mv1g00041</name>
</gene>
<dbReference type="OrthoDB" id="8480056at2"/>
<evidence type="ECO:0000313" key="1">
    <source>
        <dbReference type="EMBL" id="CAV30788.1"/>
    </source>
</evidence>
<name>C4RAE3_9PROT</name>
<accession>C4RAE3</accession>
<evidence type="ECO:0008006" key="2">
    <source>
        <dbReference type="Google" id="ProtNLM"/>
    </source>
</evidence>
<dbReference type="Pfam" id="PF09650">
    <property type="entry name" value="PHA_gran_rgn"/>
    <property type="match status" value="1"/>
</dbReference>
<organism evidence="1">
    <name type="scientific">Magnetovibrio blakemorei</name>
    <dbReference type="NCBI Taxonomy" id="28181"/>
    <lineage>
        <taxon>Bacteria</taxon>
        <taxon>Pseudomonadati</taxon>
        <taxon>Pseudomonadota</taxon>
        <taxon>Alphaproteobacteria</taxon>
        <taxon>Rhodospirillales</taxon>
        <taxon>Magnetovibrionaceae</taxon>
        <taxon>Magnetovibrio</taxon>
    </lineage>
</organism>
<dbReference type="AlphaFoldDB" id="C4RAE3"/>
<dbReference type="EMBL" id="FP102531">
    <property type="protein sequence ID" value="CAV30788.1"/>
    <property type="molecule type" value="Genomic_DNA"/>
</dbReference>